<dbReference type="SMART" id="SM00143">
    <property type="entry name" value="PI3K_p85B"/>
    <property type="match status" value="1"/>
</dbReference>
<accession>A0ABD2XJG3</accession>
<dbReference type="GO" id="GO:0016303">
    <property type="term" value="F:1-phosphatidylinositol-3-kinase activity"/>
    <property type="evidence" value="ECO:0007669"/>
    <property type="project" value="UniProtKB-EC"/>
</dbReference>
<sequence length="1104" mass="126928">MSVDYHKMKYDRKSSPELLDLSEFRHRDTMVHIPREYTYNFWANPSEVVNLTCMMPNGVCIPLDANRDQILSEIKEDLWEESSKYPLHGLLKDSASYLFVCVNSNAESEELRDESRRLCDVKPFCSILKLVEKEDAKADRNLDSQIGLLIGKGLHEFAALKNSEVNDFRWKMRLLGDEIALERQKKSWSEKVDYQFPTGLAATPDVPKNIESRMSKDGNVKIVVKFENTETSYTFMVMHATTPRQLLLLALNKRANTLTLRDERPREYTLKICGREEYLMSDHPLIQFDYVQDCIAKDLVPTLVAVNIGGIQVYKDHDYEDPDSDTMTRGTRPSFSTLTLRKKGKYTYSWNIEDQFQFTVNGISRLNCDAAHRSVEIGLQASLFHGGKSLCESQKTRDIPVRADGSCEWEEQLDFDIRIRDIPRNTRLCFVLYEVGKSAKGLKSRRLVRDSSGKQDCFIQPLCWANTTVYDFKSQLKTGAMTLYTWAYAEDIQNEDLLHPLGTVVSNPHIDRAAALMITFPAYSRDQLVLYPSPEKMVEFAQKLCESRESSAEFDPSSVSETALQQHIDQLQLLADRDPLHELHEQERKTIWSLRQQCLTKVPTILTKLLQCVEWNDHVEVSEATSLVLKWPKLPVERALELLDYAYADHTVRSFAVKCLKDVSDEDLSLFLLQLVQALKHENYLSCELTEFLLRRALNNQRIGHYLFWHLRSEMHVGSVSVRFGLILEAYCRGSQDHMRGLFKQMECLDKLSSACELVKAKKDRKQAQQSLHEFLKQPHCRDAFYSVMNPLNPSFRWRGIKIDKCRVMDSKMRPLCLVFENADPFGDDVHLILKHGDDLRQDMLTLQMLRIMDKLWKKEGLDLRMNPYRCISTDNKVGLIEVVLNADTIANIQKEKGTFSATSAFRRGSLLAWLKGHNRGEAALNKAIEEFTLSCAGYCVATYVLGIADRHSDNIMVKQTGQLFHVDFGHILGHFKEKFGIRRERVPFVLTNDFVHVINKGQTKKGTAGEFQRFQSYCEQAFLVLRRHGSLILSLFAMMISTGLPELSSEKDLIYIRDMLALEVNEAEALKIFRAKFDEALCNSWKTSLNWASHNMAKSNKAT</sequence>
<evidence type="ECO:0000256" key="6">
    <source>
        <dbReference type="ARBA" id="ARBA00022840"/>
    </source>
</evidence>
<dbReference type="InterPro" id="IPR000403">
    <property type="entry name" value="PI3/4_kinase_cat_dom"/>
</dbReference>
<dbReference type="CDD" id="cd08693">
    <property type="entry name" value="C2_PI3K_class_I_beta_delta"/>
    <property type="match status" value="1"/>
</dbReference>
<evidence type="ECO:0000259" key="11">
    <source>
        <dbReference type="PROSITE" id="PS51545"/>
    </source>
</evidence>
<dbReference type="InterPro" id="IPR001263">
    <property type="entry name" value="PI3K_accessory_dom"/>
</dbReference>
<dbReference type="PROSITE" id="PS51545">
    <property type="entry name" value="PIK_HELICAL"/>
    <property type="match status" value="1"/>
</dbReference>
<dbReference type="Pfam" id="PF00454">
    <property type="entry name" value="PI3_PI4_kinase"/>
    <property type="match status" value="1"/>
</dbReference>
<evidence type="ECO:0000259" key="12">
    <source>
        <dbReference type="PROSITE" id="PS51546"/>
    </source>
</evidence>
<dbReference type="Gene3D" id="1.10.1070.11">
    <property type="entry name" value="Phosphatidylinositol 3-/4-kinase, catalytic domain"/>
    <property type="match status" value="1"/>
</dbReference>
<dbReference type="Gene3D" id="1.25.40.70">
    <property type="entry name" value="Phosphatidylinositol 3-kinase, accessory domain (PIK)"/>
    <property type="match status" value="1"/>
</dbReference>
<name>A0ABD2XJG3_9HYME</name>
<evidence type="ECO:0000259" key="13">
    <source>
        <dbReference type="PROSITE" id="PS51547"/>
    </source>
</evidence>
<dbReference type="Pfam" id="PF00792">
    <property type="entry name" value="PI3K_C2"/>
    <property type="match status" value="1"/>
</dbReference>
<dbReference type="SMART" id="SM00146">
    <property type="entry name" value="PI3Kc"/>
    <property type="match status" value="1"/>
</dbReference>
<dbReference type="CDD" id="cd05165">
    <property type="entry name" value="PI3Kc_I"/>
    <property type="match status" value="1"/>
</dbReference>
<dbReference type="InterPro" id="IPR000341">
    <property type="entry name" value="PI3K_Ras-bd_dom"/>
</dbReference>
<evidence type="ECO:0000256" key="7">
    <source>
        <dbReference type="PROSITE-ProRule" id="PRU00880"/>
    </source>
</evidence>
<dbReference type="InterPro" id="IPR042236">
    <property type="entry name" value="PI3K_accessory_sf"/>
</dbReference>
<keyword evidence="15" id="KW-1185">Reference proteome</keyword>
<dbReference type="GO" id="GO:0005524">
    <property type="term" value="F:ATP binding"/>
    <property type="evidence" value="ECO:0007669"/>
    <property type="project" value="UniProtKB-KW"/>
</dbReference>
<feature type="domain" description="PI3K/PI4K catalytic" evidence="9">
    <location>
        <begin position="802"/>
        <end position="1086"/>
    </location>
</feature>
<dbReference type="PROSITE" id="PS50290">
    <property type="entry name" value="PI3_4_KINASE_3"/>
    <property type="match status" value="1"/>
</dbReference>
<feature type="domain" description="PIK helical" evidence="11">
    <location>
        <begin position="557"/>
        <end position="734"/>
    </location>
</feature>
<dbReference type="GO" id="GO:0050920">
    <property type="term" value="P:regulation of chemotaxis"/>
    <property type="evidence" value="ECO:0007669"/>
    <property type="project" value="UniProtKB-ARBA"/>
</dbReference>
<dbReference type="PROSITE" id="PS51546">
    <property type="entry name" value="PI3K_RBD"/>
    <property type="match status" value="1"/>
</dbReference>
<keyword evidence="4" id="KW-0547">Nucleotide-binding</keyword>
<dbReference type="PROSITE" id="PS00916">
    <property type="entry name" value="PI3_4_KINASE_2"/>
    <property type="match status" value="1"/>
</dbReference>
<evidence type="ECO:0000256" key="3">
    <source>
        <dbReference type="ARBA" id="ARBA00022679"/>
    </source>
</evidence>
<dbReference type="SMART" id="SM00145">
    <property type="entry name" value="PI3Ka"/>
    <property type="match status" value="1"/>
</dbReference>
<dbReference type="FunFam" id="1.10.1070.11:FF:000001">
    <property type="entry name" value="Phosphatidylinositol 4,5-bisphosphate 3-kinase catalytic subunit"/>
    <property type="match status" value="1"/>
</dbReference>
<dbReference type="GO" id="GO:0005737">
    <property type="term" value="C:cytoplasm"/>
    <property type="evidence" value="ECO:0007669"/>
    <property type="project" value="UniProtKB-ARBA"/>
</dbReference>
<comment type="similarity">
    <text evidence="7">Belongs to the PI3/PI4-kinase family.</text>
</comment>
<organism evidence="14 15">
    <name type="scientific">Trichogramma kaykai</name>
    <dbReference type="NCBI Taxonomy" id="54128"/>
    <lineage>
        <taxon>Eukaryota</taxon>
        <taxon>Metazoa</taxon>
        <taxon>Ecdysozoa</taxon>
        <taxon>Arthropoda</taxon>
        <taxon>Hexapoda</taxon>
        <taxon>Insecta</taxon>
        <taxon>Pterygota</taxon>
        <taxon>Neoptera</taxon>
        <taxon>Endopterygota</taxon>
        <taxon>Hymenoptera</taxon>
        <taxon>Apocrita</taxon>
        <taxon>Proctotrupomorpha</taxon>
        <taxon>Chalcidoidea</taxon>
        <taxon>Trichogrammatidae</taxon>
        <taxon>Trichogramma</taxon>
    </lineage>
</organism>
<keyword evidence="8" id="KW-0175">Coiled coil</keyword>
<dbReference type="EMBL" id="JBJJXI010000020">
    <property type="protein sequence ID" value="KAL3405681.1"/>
    <property type="molecule type" value="Genomic_DNA"/>
</dbReference>
<dbReference type="SUPFAM" id="SSF54236">
    <property type="entry name" value="Ubiquitin-like"/>
    <property type="match status" value="1"/>
</dbReference>
<dbReference type="SUPFAM" id="SSF56112">
    <property type="entry name" value="Protein kinase-like (PK-like)"/>
    <property type="match status" value="1"/>
</dbReference>
<dbReference type="Pfam" id="PF00794">
    <property type="entry name" value="PI3K_rbd"/>
    <property type="match status" value="1"/>
</dbReference>
<dbReference type="Gene3D" id="2.60.40.150">
    <property type="entry name" value="C2 domain"/>
    <property type="match status" value="1"/>
</dbReference>
<dbReference type="InterPro" id="IPR018936">
    <property type="entry name" value="PI3/4_kinase_CS"/>
</dbReference>
<dbReference type="PROSITE" id="PS51544">
    <property type="entry name" value="PI3K_ABD"/>
    <property type="match status" value="1"/>
</dbReference>
<evidence type="ECO:0000256" key="8">
    <source>
        <dbReference type="SAM" id="Coils"/>
    </source>
</evidence>
<dbReference type="InterPro" id="IPR011009">
    <property type="entry name" value="Kinase-like_dom_sf"/>
</dbReference>
<comment type="catalytic activity">
    <reaction evidence="1">
        <text>a 1,2-diacyl-sn-glycero-3-phospho-(1D-myo-inositol) + ATP = a 1,2-diacyl-sn-glycero-3-phospho-(1D-myo-inositol-3-phosphate) + ADP + H(+)</text>
        <dbReference type="Rhea" id="RHEA:12709"/>
        <dbReference type="ChEBI" id="CHEBI:15378"/>
        <dbReference type="ChEBI" id="CHEBI:30616"/>
        <dbReference type="ChEBI" id="CHEBI:57880"/>
        <dbReference type="ChEBI" id="CHEBI:58088"/>
        <dbReference type="ChEBI" id="CHEBI:456216"/>
        <dbReference type="EC" id="2.7.1.137"/>
    </reaction>
</comment>
<keyword evidence="6" id="KW-0067">ATP-binding</keyword>
<feature type="domain" description="C2 PI3K-type" evidence="13">
    <location>
        <begin position="352"/>
        <end position="521"/>
    </location>
</feature>
<dbReference type="Pfam" id="PF00613">
    <property type="entry name" value="PI3Ka"/>
    <property type="match status" value="1"/>
</dbReference>
<dbReference type="GO" id="GO:0032060">
    <property type="term" value="P:bleb assembly"/>
    <property type="evidence" value="ECO:0007669"/>
    <property type="project" value="UniProtKB-ARBA"/>
</dbReference>
<dbReference type="InterPro" id="IPR036940">
    <property type="entry name" value="PI3/4_kinase_cat_sf"/>
</dbReference>
<dbReference type="PROSITE" id="PS51547">
    <property type="entry name" value="C2_PI3K"/>
    <property type="match status" value="1"/>
</dbReference>
<dbReference type="InterPro" id="IPR002420">
    <property type="entry name" value="PI3K-type_C2_dom"/>
</dbReference>
<dbReference type="InterPro" id="IPR029071">
    <property type="entry name" value="Ubiquitin-like_domsf"/>
</dbReference>
<dbReference type="InterPro" id="IPR003113">
    <property type="entry name" value="PI3K_ABD"/>
</dbReference>
<feature type="coiled-coil region" evidence="8">
    <location>
        <begin position="749"/>
        <end position="778"/>
    </location>
</feature>
<evidence type="ECO:0000313" key="15">
    <source>
        <dbReference type="Proteomes" id="UP001627154"/>
    </source>
</evidence>
<dbReference type="Proteomes" id="UP001627154">
    <property type="component" value="Unassembled WGS sequence"/>
</dbReference>
<dbReference type="InterPro" id="IPR035892">
    <property type="entry name" value="C2_domain_sf"/>
</dbReference>
<dbReference type="Gene3D" id="3.10.20.770">
    <property type="match status" value="1"/>
</dbReference>
<protein>
    <recommendedName>
        <fullName evidence="2">phosphatidylinositol 3-kinase</fullName>
        <ecNumber evidence="2">2.7.1.137</ecNumber>
    </recommendedName>
</protein>
<dbReference type="InterPro" id="IPR016024">
    <property type="entry name" value="ARM-type_fold"/>
</dbReference>
<proteinExistence type="inferred from homology"/>
<keyword evidence="3" id="KW-0808">Transferase</keyword>
<comment type="caution">
    <text evidence="14">The sequence shown here is derived from an EMBL/GenBank/DDBJ whole genome shotgun (WGS) entry which is preliminary data.</text>
</comment>
<dbReference type="SMART" id="SM00144">
    <property type="entry name" value="PI3K_rbd"/>
    <property type="match status" value="1"/>
</dbReference>
<gene>
    <name evidence="14" type="ORF">TKK_002043</name>
</gene>
<dbReference type="Gene3D" id="3.30.1010.10">
    <property type="entry name" value="Phosphatidylinositol 3-kinase Catalytic Subunit, Chain A, domain 4"/>
    <property type="match status" value="1"/>
</dbReference>
<dbReference type="FunFam" id="3.30.1010.10:FF:000008">
    <property type="entry name" value="Phosphatidylinositol 4,5-bisphosphate 3-kinase catalytic subunit gamma"/>
    <property type="match status" value="1"/>
</dbReference>
<dbReference type="Pfam" id="PF02192">
    <property type="entry name" value="PI3K_p85B"/>
    <property type="match status" value="1"/>
</dbReference>
<evidence type="ECO:0000256" key="5">
    <source>
        <dbReference type="ARBA" id="ARBA00022777"/>
    </source>
</evidence>
<feature type="domain" description="PI3K-ABD" evidence="10">
    <location>
        <begin position="45"/>
        <end position="134"/>
    </location>
</feature>
<reference evidence="14 15" key="1">
    <citation type="journal article" date="2024" name="bioRxiv">
        <title>A reference genome for Trichogramma kaykai: A tiny desert-dwelling parasitoid wasp with competing sex-ratio distorters.</title>
        <authorList>
            <person name="Culotta J."/>
            <person name="Lindsey A.R."/>
        </authorList>
    </citation>
    <scope>NUCLEOTIDE SEQUENCE [LARGE SCALE GENOMIC DNA]</scope>
    <source>
        <strain evidence="14 15">KSX58</strain>
    </source>
</reference>
<evidence type="ECO:0000256" key="4">
    <source>
        <dbReference type="ARBA" id="ARBA00022741"/>
    </source>
</evidence>
<dbReference type="PROSITE" id="PS00915">
    <property type="entry name" value="PI3_4_KINASE_1"/>
    <property type="match status" value="1"/>
</dbReference>
<feature type="domain" description="PI3K-RBD" evidence="12">
    <location>
        <begin position="217"/>
        <end position="307"/>
    </location>
</feature>
<dbReference type="SUPFAM" id="SSF49562">
    <property type="entry name" value="C2 domain (Calcium/lipid-binding domain, CaLB)"/>
    <property type="match status" value="1"/>
</dbReference>
<dbReference type="PANTHER" id="PTHR10048">
    <property type="entry name" value="PHOSPHATIDYLINOSITOL KINASE"/>
    <property type="match status" value="1"/>
</dbReference>
<dbReference type="SMART" id="SM00142">
    <property type="entry name" value="PI3K_C2"/>
    <property type="match status" value="1"/>
</dbReference>
<keyword evidence="5" id="KW-0418">Kinase</keyword>
<evidence type="ECO:0000259" key="9">
    <source>
        <dbReference type="PROSITE" id="PS50290"/>
    </source>
</evidence>
<dbReference type="AlphaFoldDB" id="A0ABD2XJG3"/>
<evidence type="ECO:0000259" key="10">
    <source>
        <dbReference type="PROSITE" id="PS51544"/>
    </source>
</evidence>
<dbReference type="SUPFAM" id="SSF48371">
    <property type="entry name" value="ARM repeat"/>
    <property type="match status" value="1"/>
</dbReference>
<dbReference type="FunFam" id="3.10.20.770:FF:000005">
    <property type="entry name" value="Phosphatidylinositol 4,5-bisphosphate 3-kinase catalytic subunit"/>
    <property type="match status" value="1"/>
</dbReference>
<dbReference type="InterPro" id="IPR015433">
    <property type="entry name" value="PI3/4_kinase"/>
</dbReference>
<evidence type="ECO:0000313" key="14">
    <source>
        <dbReference type="EMBL" id="KAL3405681.1"/>
    </source>
</evidence>
<dbReference type="PANTHER" id="PTHR10048:SF118">
    <property type="entry name" value="PI-3 KINASE"/>
    <property type="match status" value="1"/>
</dbReference>
<dbReference type="EC" id="2.7.1.137" evidence="2"/>
<evidence type="ECO:0000256" key="2">
    <source>
        <dbReference type="ARBA" id="ARBA00012073"/>
    </source>
</evidence>
<evidence type="ECO:0000256" key="1">
    <source>
        <dbReference type="ARBA" id="ARBA00001498"/>
    </source>
</evidence>